<name>A0A382GZQ6_9ZZZZ</name>
<reference evidence="1" key="1">
    <citation type="submission" date="2018-05" db="EMBL/GenBank/DDBJ databases">
        <authorList>
            <person name="Lanie J.A."/>
            <person name="Ng W.-L."/>
            <person name="Kazmierczak K.M."/>
            <person name="Andrzejewski T.M."/>
            <person name="Davidsen T.M."/>
            <person name="Wayne K.J."/>
            <person name="Tettelin H."/>
            <person name="Glass J.I."/>
            <person name="Rusch D."/>
            <person name="Podicherti R."/>
            <person name="Tsui H.-C.T."/>
            <person name="Winkler M.E."/>
        </authorList>
    </citation>
    <scope>NUCLEOTIDE SEQUENCE</scope>
</reference>
<sequence length="195" mass="21833">MNTDFAGIRSVHYIKSDPGLAWVKDPEVSIGPDTPLDSMSILTPNVVRLPEGGFRMYYTGLGPGRTIDASYGYILSAVSKDGLNWSKEPGIRIDVHGPNATHQVLCPDVIPLPDGRWRMYFEARVGDRPTAILSAVSTDGLQWEPEEGVRIAHFEWSFGSPRCIHVGSSEKLEELEYRLYFHHYSFPMRTGLDAH</sequence>
<dbReference type="PANTHER" id="PTHR35279:SF1">
    <property type="entry name" value="ARABINANASE_LEVANSUCRASE_INVERTASE"/>
    <property type="match status" value="1"/>
</dbReference>
<dbReference type="EMBL" id="UINC01058319">
    <property type="protein sequence ID" value="SVB80439.1"/>
    <property type="molecule type" value="Genomic_DNA"/>
</dbReference>
<evidence type="ECO:0000313" key="1">
    <source>
        <dbReference type="EMBL" id="SVB80439.1"/>
    </source>
</evidence>
<feature type="non-terminal residue" evidence="1">
    <location>
        <position position="195"/>
    </location>
</feature>
<dbReference type="AlphaFoldDB" id="A0A382GZQ6"/>
<dbReference type="SUPFAM" id="SSF75005">
    <property type="entry name" value="Arabinanase/levansucrase/invertase"/>
    <property type="match status" value="1"/>
</dbReference>
<evidence type="ECO:0008006" key="2">
    <source>
        <dbReference type="Google" id="ProtNLM"/>
    </source>
</evidence>
<gene>
    <name evidence="1" type="ORF">METZ01_LOCUS233293</name>
</gene>
<protein>
    <recommendedName>
        <fullName evidence="2">Glycosyl hydrolase family 32 N-terminal domain-containing protein</fullName>
    </recommendedName>
</protein>
<organism evidence="1">
    <name type="scientific">marine metagenome</name>
    <dbReference type="NCBI Taxonomy" id="408172"/>
    <lineage>
        <taxon>unclassified sequences</taxon>
        <taxon>metagenomes</taxon>
        <taxon>ecological metagenomes</taxon>
    </lineage>
</organism>
<accession>A0A382GZQ6</accession>
<dbReference type="InterPro" id="IPR023296">
    <property type="entry name" value="Glyco_hydro_beta-prop_sf"/>
</dbReference>
<proteinExistence type="predicted"/>
<dbReference type="PANTHER" id="PTHR35279">
    <property type="match status" value="1"/>
</dbReference>
<dbReference type="Gene3D" id="2.115.10.20">
    <property type="entry name" value="Glycosyl hydrolase domain, family 43"/>
    <property type="match status" value="1"/>
</dbReference>